<evidence type="ECO:0000313" key="1">
    <source>
        <dbReference type="EMBL" id="OQP61867.1"/>
    </source>
</evidence>
<name>A0A1V9FU86_9BACT</name>
<organism evidence="1 2">
    <name type="scientific">Niastella vici</name>
    <dbReference type="NCBI Taxonomy" id="1703345"/>
    <lineage>
        <taxon>Bacteria</taxon>
        <taxon>Pseudomonadati</taxon>
        <taxon>Bacteroidota</taxon>
        <taxon>Chitinophagia</taxon>
        <taxon>Chitinophagales</taxon>
        <taxon>Chitinophagaceae</taxon>
        <taxon>Niastella</taxon>
    </lineage>
</organism>
<dbReference type="EMBL" id="LVYD01000055">
    <property type="protein sequence ID" value="OQP61867.1"/>
    <property type="molecule type" value="Genomic_DNA"/>
</dbReference>
<keyword evidence="2" id="KW-1185">Reference proteome</keyword>
<comment type="caution">
    <text evidence="1">The sequence shown here is derived from an EMBL/GenBank/DDBJ whole genome shotgun (WGS) entry which is preliminary data.</text>
</comment>
<reference evidence="1 2" key="1">
    <citation type="submission" date="2016-03" db="EMBL/GenBank/DDBJ databases">
        <title>Niastella vici sp. nov., isolated from farmland soil.</title>
        <authorList>
            <person name="Chen L."/>
            <person name="Wang D."/>
            <person name="Yang S."/>
            <person name="Wang G."/>
        </authorList>
    </citation>
    <scope>NUCLEOTIDE SEQUENCE [LARGE SCALE GENOMIC DNA]</scope>
    <source>
        <strain evidence="1 2">DJ57</strain>
    </source>
</reference>
<sequence>MALATFFALYANAQVKIGDNPNTINANSLLELESTNKGFLPPRVALNSTASVAPLTGTVTAGMLVYSTGGTLADGYYYWNGTAWRLVATSELNTVTKSATTTLTKTETFVLASGDITLTLPVVTASDNGLSITIKNVGTHTDLVTVVGSSSATIDNKTTSKLTRYGGVTYVANGGNWVIKNKDRRLENVLDVNANSSWTTLQEAVEYLNAHMSAPTVVRLDEETYQVAATLNINLSYPVTFQGPSYGHSTIAAASGLSGKPMFRCATECYFKMLQFDATTLSGYGSSANEDAIHFAGSGTYNEIKDCTFDSFYKTIFDSTNAELWIFETDISNAQHSGLMVHGNTAGVTVKVAETDFIHCARGINLDKATSATIQFASGGYYNANATDTAIVYHPTTFTSFTSIAITGNSWNNVGKYIEGFDFTRTDGRDANAILEGNAGMGDKKPYAYVTVLNNTASVSNIATANTWAKANWGPNTTSTTCKWTIVDNKITFQPTYKRNGWFTITGNLSVDGSNRVVSIGVVKNSASSTRYGETTIRTGTANQPYPFAFVVYLENISPTDYFEVYVTSSSNGDNVKIQDIQWLANAQ</sequence>
<accession>A0A1V9FU86</accession>
<gene>
    <name evidence="1" type="ORF">A3860_30850</name>
</gene>
<dbReference type="Proteomes" id="UP000192796">
    <property type="component" value="Unassembled WGS sequence"/>
</dbReference>
<protein>
    <submittedName>
        <fullName evidence="1">Uncharacterized protein</fullName>
    </submittedName>
</protein>
<evidence type="ECO:0000313" key="2">
    <source>
        <dbReference type="Proteomes" id="UP000192796"/>
    </source>
</evidence>
<dbReference type="AlphaFoldDB" id="A0A1V9FU86"/>
<dbReference type="SUPFAM" id="SSF51126">
    <property type="entry name" value="Pectin lyase-like"/>
    <property type="match status" value="1"/>
</dbReference>
<dbReference type="STRING" id="1703345.A3860_30850"/>
<dbReference type="InterPro" id="IPR011050">
    <property type="entry name" value="Pectin_lyase_fold/virulence"/>
</dbReference>
<proteinExistence type="predicted"/>